<dbReference type="CTD" id="24104364"/>
<evidence type="ECO:0000256" key="1">
    <source>
        <dbReference type="SAM" id="Phobius"/>
    </source>
</evidence>
<dbReference type="HOGENOM" id="CLU_2075266_0_0_1"/>
<dbReference type="Proteomes" id="UP000001940">
    <property type="component" value="Chromosome IV"/>
</dbReference>
<name>I7LHV7_CAEEL</name>
<dbReference type="KEGG" id="cel:CELE_D1046.16"/>
<dbReference type="RefSeq" id="NP_001263759.1">
    <property type="nucleotide sequence ID" value="NM_001276830.1"/>
</dbReference>
<dbReference type="EMBL" id="BX284604">
    <property type="protein sequence ID" value="CCJ09397.1"/>
    <property type="molecule type" value="Genomic_DNA"/>
</dbReference>
<dbReference type="PaxDb" id="6239-D1046.16"/>
<organism evidence="2 3">
    <name type="scientific">Caenorhabditis elegans</name>
    <dbReference type="NCBI Taxonomy" id="6239"/>
    <lineage>
        <taxon>Eukaryota</taxon>
        <taxon>Metazoa</taxon>
        <taxon>Ecdysozoa</taxon>
        <taxon>Nematoda</taxon>
        <taxon>Chromadorea</taxon>
        <taxon>Rhabditida</taxon>
        <taxon>Rhabditina</taxon>
        <taxon>Rhabditomorpha</taxon>
        <taxon>Rhabditoidea</taxon>
        <taxon>Rhabditidae</taxon>
        <taxon>Peloderinae</taxon>
        <taxon>Caenorhabditis</taxon>
    </lineage>
</organism>
<keyword evidence="1" id="KW-1133">Transmembrane helix</keyword>
<reference evidence="2 3" key="1">
    <citation type="journal article" date="1998" name="Science">
        <title>Genome sequence of the nematode C. elegans: a platform for investigating biology.</title>
        <authorList>
            <consortium name="The C. elegans sequencing consortium"/>
            <person name="Sulson J.E."/>
            <person name="Waterston R."/>
        </authorList>
    </citation>
    <scope>NUCLEOTIDE SEQUENCE [LARGE SCALE GENOMIC DNA]</scope>
    <source>
        <strain evidence="2 3">Bristol N2</strain>
    </source>
</reference>
<gene>
    <name evidence="2" type="ORF">CELE_D1046.16</name>
    <name evidence="2 4" type="ORF">D1046.16</name>
</gene>
<dbReference type="Bgee" id="WBGene00219476">
    <property type="expression patterns" value="Expressed in pharyngeal muscle cell (C elegans)"/>
</dbReference>
<dbReference type="WormBase" id="D1046.16">
    <property type="protein sequence ID" value="CE47723"/>
    <property type="gene ID" value="WBGene00219476"/>
</dbReference>
<evidence type="ECO:0000313" key="2">
    <source>
        <dbReference type="EMBL" id="CCJ09397.1"/>
    </source>
</evidence>
<evidence type="ECO:0000313" key="4">
    <source>
        <dbReference type="WormBase" id="D1046.16"/>
    </source>
</evidence>
<accession>I7LHV7</accession>
<keyword evidence="3" id="KW-1185">Reference proteome</keyword>
<dbReference type="AlphaFoldDB" id="I7LHV7"/>
<evidence type="ECO:0000313" key="3">
    <source>
        <dbReference type="Proteomes" id="UP000001940"/>
    </source>
</evidence>
<keyword evidence="1" id="KW-0472">Membrane</keyword>
<dbReference type="AGR" id="WB:WBGene00219476"/>
<feature type="transmembrane region" description="Helical" evidence="1">
    <location>
        <begin position="88"/>
        <end position="108"/>
    </location>
</feature>
<dbReference type="GeneID" id="24104364"/>
<sequence>MRIRRRAERHARSVRIRTIIDRFLENEQSGGRRTVRRRTSSDSLRLAKNERKRVNLLRFKVHFMSGTGRRSRGKIIILRRRDERCQRMGGEIVIVHLCCSLILPFPVVNVLKTQEQEK</sequence>
<proteinExistence type="predicted"/>
<keyword evidence="1" id="KW-0812">Transmembrane</keyword>
<protein>
    <submittedName>
        <fullName evidence="2">Uncharacterized protein</fullName>
    </submittedName>
</protein>
<dbReference type="InParanoid" id="I7LHV7"/>